<feature type="transmembrane region" description="Helical" evidence="6">
    <location>
        <begin position="6"/>
        <end position="29"/>
    </location>
</feature>
<evidence type="ECO:0000313" key="8">
    <source>
        <dbReference type="Proteomes" id="UP001449178"/>
    </source>
</evidence>
<evidence type="ECO:0000256" key="4">
    <source>
        <dbReference type="ARBA" id="ARBA00022989"/>
    </source>
</evidence>
<evidence type="ECO:0000256" key="5">
    <source>
        <dbReference type="ARBA" id="ARBA00023136"/>
    </source>
</evidence>
<gene>
    <name evidence="7" type="ORF">WMO13_00200</name>
</gene>
<proteinExistence type="predicted"/>
<organism evidence="7 8">
    <name type="scientific">Ignatzschineria larvae DSM 13226</name>
    <dbReference type="NCBI Taxonomy" id="1111732"/>
    <lineage>
        <taxon>Bacteria</taxon>
        <taxon>Pseudomonadati</taxon>
        <taxon>Pseudomonadota</taxon>
        <taxon>Gammaproteobacteria</taxon>
        <taxon>Cardiobacteriales</taxon>
        <taxon>Ignatzschineriaceae</taxon>
        <taxon>Ignatzschineria</taxon>
    </lineage>
</organism>
<sequence length="231" mass="25369">MYEAAMLLISLAGIHFMALVTPGPDFFLVTQVAVSHSRREAMMTVMGITLGVAIWAVVALLGLHVLVERLPWIQAVLFLAGGCYLIYLGILLLKSSYQQLKSRKVQIEDMLENPLTDDQLVELGPKKMSGRTLFLKGLFTNLSNPKSLIYFGSVFVIFIGGNISTVLRAEIFTLVIVETFLWFLVVVILFSLPQMKALYQKAGAYIDGIAGIFFVGFGGGLLYQAAVQLLG</sequence>
<accession>A0ABZ3BZ64</accession>
<dbReference type="RefSeq" id="WP_051396189.1">
    <property type="nucleotide sequence ID" value="NZ_AZOD01000013.1"/>
</dbReference>
<keyword evidence="2" id="KW-1003">Cell membrane</keyword>
<keyword evidence="5 6" id="KW-0472">Membrane</keyword>
<feature type="transmembrane region" description="Helical" evidence="6">
    <location>
        <begin position="171"/>
        <end position="192"/>
    </location>
</feature>
<feature type="transmembrane region" description="Helical" evidence="6">
    <location>
        <begin position="204"/>
        <end position="226"/>
    </location>
</feature>
<dbReference type="Pfam" id="PF01810">
    <property type="entry name" value="LysE"/>
    <property type="match status" value="1"/>
</dbReference>
<evidence type="ECO:0000256" key="1">
    <source>
        <dbReference type="ARBA" id="ARBA00004651"/>
    </source>
</evidence>
<feature type="transmembrane region" description="Helical" evidence="6">
    <location>
        <begin position="148"/>
        <end position="165"/>
    </location>
</feature>
<comment type="subcellular location">
    <subcellularLocation>
        <location evidence="1">Cell membrane</location>
        <topology evidence="1">Multi-pass membrane protein</topology>
    </subcellularLocation>
</comment>
<dbReference type="InterPro" id="IPR001123">
    <property type="entry name" value="LeuE-type"/>
</dbReference>
<keyword evidence="4 6" id="KW-1133">Transmembrane helix</keyword>
<protein>
    <submittedName>
        <fullName evidence="7">LysE family transporter</fullName>
    </submittedName>
</protein>
<keyword evidence="3 6" id="KW-0812">Transmembrane</keyword>
<keyword evidence="8" id="KW-1185">Reference proteome</keyword>
<reference evidence="7 8" key="1">
    <citation type="submission" date="2024-03" db="EMBL/GenBank/DDBJ databases">
        <title>Complete Genome Sequence and Annotation of Ignatzschineria larvae DSM 13226.</title>
        <authorList>
            <person name="Cantrell E."/>
            <person name="Burcham Z.M."/>
        </authorList>
    </citation>
    <scope>NUCLEOTIDE SEQUENCE [LARGE SCALE GENOMIC DNA]</scope>
    <source>
        <strain evidence="7 8">DSM 13226</strain>
    </source>
</reference>
<evidence type="ECO:0000313" key="7">
    <source>
        <dbReference type="EMBL" id="WZW87835.1"/>
    </source>
</evidence>
<dbReference type="PANTHER" id="PTHR30086">
    <property type="entry name" value="ARGININE EXPORTER PROTEIN ARGO"/>
    <property type="match status" value="1"/>
</dbReference>
<name>A0ABZ3BZ64_9GAMM</name>
<feature type="transmembrane region" description="Helical" evidence="6">
    <location>
        <begin position="72"/>
        <end position="93"/>
    </location>
</feature>
<evidence type="ECO:0000256" key="6">
    <source>
        <dbReference type="SAM" id="Phobius"/>
    </source>
</evidence>
<dbReference type="EMBL" id="CP150637">
    <property type="protein sequence ID" value="WZW87835.1"/>
    <property type="molecule type" value="Genomic_DNA"/>
</dbReference>
<dbReference type="PANTHER" id="PTHR30086:SF19">
    <property type="entry name" value="THREONINE EFFLUX PROTEIN"/>
    <property type="match status" value="1"/>
</dbReference>
<feature type="transmembrane region" description="Helical" evidence="6">
    <location>
        <begin position="41"/>
        <end position="66"/>
    </location>
</feature>
<evidence type="ECO:0000256" key="2">
    <source>
        <dbReference type="ARBA" id="ARBA00022475"/>
    </source>
</evidence>
<dbReference type="Proteomes" id="UP001449178">
    <property type="component" value="Chromosome"/>
</dbReference>
<evidence type="ECO:0000256" key="3">
    <source>
        <dbReference type="ARBA" id="ARBA00022692"/>
    </source>
</evidence>